<dbReference type="PROSITE" id="PS50932">
    <property type="entry name" value="HTH_LACI_2"/>
    <property type="match status" value="1"/>
</dbReference>
<evidence type="ECO:0000256" key="3">
    <source>
        <dbReference type="ARBA" id="ARBA00023163"/>
    </source>
</evidence>
<dbReference type="GO" id="GO:0000976">
    <property type="term" value="F:transcription cis-regulatory region binding"/>
    <property type="evidence" value="ECO:0007669"/>
    <property type="project" value="TreeGrafter"/>
</dbReference>
<dbReference type="InterPro" id="IPR001761">
    <property type="entry name" value="Peripla_BP/Lac1_sug-bd_dom"/>
</dbReference>
<dbReference type="Gene3D" id="1.10.260.40">
    <property type="entry name" value="lambda repressor-like DNA-binding domains"/>
    <property type="match status" value="1"/>
</dbReference>
<dbReference type="SUPFAM" id="SSF53822">
    <property type="entry name" value="Periplasmic binding protein-like I"/>
    <property type="match status" value="1"/>
</dbReference>
<keyword evidence="2" id="KW-0238">DNA-binding</keyword>
<evidence type="ECO:0000259" key="4">
    <source>
        <dbReference type="PROSITE" id="PS50932"/>
    </source>
</evidence>
<comment type="caution">
    <text evidence="5">The sequence shown here is derived from an EMBL/GenBank/DDBJ whole genome shotgun (WGS) entry which is preliminary data.</text>
</comment>
<proteinExistence type="predicted"/>
<dbReference type="PANTHER" id="PTHR30146:SF109">
    <property type="entry name" value="HTH-TYPE TRANSCRIPTIONAL REGULATOR GALS"/>
    <property type="match status" value="1"/>
</dbReference>
<dbReference type="AlphaFoldDB" id="A0A3E1NLM1"/>
<reference evidence="5 6" key="1">
    <citation type="submission" date="2018-08" db="EMBL/GenBank/DDBJ databases">
        <title>Chitinophagaceae sp. K23C18032701, a novel bacterium isolated from forest soil.</title>
        <authorList>
            <person name="Wang C."/>
        </authorList>
    </citation>
    <scope>NUCLEOTIDE SEQUENCE [LARGE SCALE GENOMIC DNA]</scope>
    <source>
        <strain evidence="5 6">K23C18032701</strain>
    </source>
</reference>
<dbReference type="OrthoDB" id="9803256at2"/>
<dbReference type="EMBL" id="QTJU01000002">
    <property type="protein sequence ID" value="RFM28840.1"/>
    <property type="molecule type" value="Genomic_DNA"/>
</dbReference>
<evidence type="ECO:0000256" key="2">
    <source>
        <dbReference type="ARBA" id="ARBA00023125"/>
    </source>
</evidence>
<dbReference type="Pfam" id="PF00356">
    <property type="entry name" value="LacI"/>
    <property type="match status" value="1"/>
</dbReference>
<dbReference type="GO" id="GO:0003700">
    <property type="term" value="F:DNA-binding transcription factor activity"/>
    <property type="evidence" value="ECO:0007669"/>
    <property type="project" value="TreeGrafter"/>
</dbReference>
<dbReference type="Proteomes" id="UP000261284">
    <property type="component" value="Unassembled WGS sequence"/>
</dbReference>
<organism evidence="5 6">
    <name type="scientific">Deminuibacter soli</name>
    <dbReference type="NCBI Taxonomy" id="2291815"/>
    <lineage>
        <taxon>Bacteria</taxon>
        <taxon>Pseudomonadati</taxon>
        <taxon>Bacteroidota</taxon>
        <taxon>Chitinophagia</taxon>
        <taxon>Chitinophagales</taxon>
        <taxon>Chitinophagaceae</taxon>
        <taxon>Deminuibacter</taxon>
    </lineage>
</organism>
<gene>
    <name evidence="5" type="ORF">DXN05_08690</name>
</gene>
<dbReference type="InterPro" id="IPR028082">
    <property type="entry name" value="Peripla_BP_I"/>
</dbReference>
<dbReference type="Pfam" id="PF00532">
    <property type="entry name" value="Peripla_BP_1"/>
    <property type="match status" value="1"/>
</dbReference>
<dbReference type="InterPro" id="IPR010982">
    <property type="entry name" value="Lambda_DNA-bd_dom_sf"/>
</dbReference>
<keyword evidence="3" id="KW-0804">Transcription</keyword>
<dbReference type="CDD" id="cd01392">
    <property type="entry name" value="HTH_LacI"/>
    <property type="match status" value="1"/>
</dbReference>
<name>A0A3E1NLM1_9BACT</name>
<dbReference type="RefSeq" id="WP_116846828.1">
    <property type="nucleotide sequence ID" value="NZ_QTJU01000002.1"/>
</dbReference>
<sequence>MHAKTTISDIARALKITPATVSRALNNHPAISGETKRLVQQTAEKLHYSRNKIASSLRLGKTFVVGIIIPSANINFFGSVVHGIESLANQHNYSVLIYQSNEAVEFEQKGIEAFIGARVDGILASIAKSTTDLSHYEAIARRNIPLVFFDRALDNMTVPSVMIDDYKGGYLATEHLIKQGYTRIAHIMGQQHLTIFRDRLNGYLAALKHYGLPADESLLFQGNVSIESGREAITHFLQLPQPPDAVFAVEDFTALGVIKELKRRKVKVPGEIGVIGFANEGFGEHITPSLSSIDQQTVQMGEEAFKLLYELMSKPESKTVKSKVILEPVPVFRASSQKDYPVE</sequence>
<dbReference type="PANTHER" id="PTHR30146">
    <property type="entry name" value="LACI-RELATED TRANSCRIPTIONAL REPRESSOR"/>
    <property type="match status" value="1"/>
</dbReference>
<evidence type="ECO:0000313" key="6">
    <source>
        <dbReference type="Proteomes" id="UP000261284"/>
    </source>
</evidence>
<evidence type="ECO:0000256" key="1">
    <source>
        <dbReference type="ARBA" id="ARBA00023015"/>
    </source>
</evidence>
<feature type="domain" description="HTH lacI-type" evidence="4">
    <location>
        <begin position="5"/>
        <end position="59"/>
    </location>
</feature>
<keyword evidence="1" id="KW-0805">Transcription regulation</keyword>
<protein>
    <submittedName>
        <fullName evidence="5">LacI family transcriptional regulator</fullName>
    </submittedName>
</protein>
<dbReference type="SMART" id="SM00354">
    <property type="entry name" value="HTH_LACI"/>
    <property type="match status" value="1"/>
</dbReference>
<keyword evidence="6" id="KW-1185">Reference proteome</keyword>
<dbReference type="CDD" id="cd06267">
    <property type="entry name" value="PBP1_LacI_sugar_binding-like"/>
    <property type="match status" value="1"/>
</dbReference>
<dbReference type="SUPFAM" id="SSF47413">
    <property type="entry name" value="lambda repressor-like DNA-binding domains"/>
    <property type="match status" value="1"/>
</dbReference>
<accession>A0A3E1NLM1</accession>
<dbReference type="InterPro" id="IPR000843">
    <property type="entry name" value="HTH_LacI"/>
</dbReference>
<evidence type="ECO:0000313" key="5">
    <source>
        <dbReference type="EMBL" id="RFM28840.1"/>
    </source>
</evidence>
<dbReference type="Gene3D" id="3.40.50.2300">
    <property type="match status" value="2"/>
</dbReference>